<gene>
    <name evidence="5" type="primary">vapC</name>
    <name evidence="7" type="ORF">QQ91_0006110</name>
</gene>
<evidence type="ECO:0000256" key="5">
    <source>
        <dbReference type="HAMAP-Rule" id="MF_00265"/>
    </source>
</evidence>
<protein>
    <recommendedName>
        <fullName evidence="5">Ribonuclease VapC</fullName>
        <shortName evidence="5">RNase VapC</shortName>
        <ecNumber evidence="5">3.1.-.-</ecNumber>
    </recommendedName>
    <alternativeName>
        <fullName evidence="5">Toxin VapC</fullName>
    </alternativeName>
</protein>
<feature type="binding site" evidence="5">
    <location>
        <position position="5"/>
    </location>
    <ligand>
        <name>Mg(2+)</name>
        <dbReference type="ChEBI" id="CHEBI:18420"/>
    </ligand>
</feature>
<dbReference type="Proteomes" id="UP000031561">
    <property type="component" value="Unassembled WGS sequence"/>
</dbReference>
<dbReference type="GO" id="GO:0016787">
    <property type="term" value="F:hydrolase activity"/>
    <property type="evidence" value="ECO:0007669"/>
    <property type="project" value="UniProtKB-KW"/>
</dbReference>
<evidence type="ECO:0000256" key="1">
    <source>
        <dbReference type="ARBA" id="ARBA00022649"/>
    </source>
</evidence>
<accession>A0ABD4T1E1</accession>
<dbReference type="GO" id="GO:0004518">
    <property type="term" value="F:nuclease activity"/>
    <property type="evidence" value="ECO:0007669"/>
    <property type="project" value="UniProtKB-KW"/>
</dbReference>
<dbReference type="HAMAP" id="MF_00265">
    <property type="entry name" value="VapC_Nob1"/>
    <property type="match status" value="1"/>
</dbReference>
<comment type="caution">
    <text evidence="7">The sequence shown here is derived from an EMBL/GenBank/DDBJ whole genome shotgun (WGS) entry which is preliminary data.</text>
</comment>
<name>A0ABD4T1E1_9CYAN</name>
<reference evidence="7 8" key="1">
    <citation type="journal article" date="2015" name="Genome Announc.">
        <title>Draft Genome Sequence of Filamentous Marine Cyanobacterium Lyngbya confervoides Strain BDU141951.</title>
        <authorList>
            <person name="Chandrababunaidu M.M."/>
            <person name="Sen D."/>
            <person name="Tripathy S."/>
        </authorList>
    </citation>
    <scope>NUCLEOTIDE SEQUENCE [LARGE SCALE GENOMIC DNA]</scope>
    <source>
        <strain evidence="7 8">BDU141951</strain>
    </source>
</reference>
<dbReference type="NCBIfam" id="TIGR00028">
    <property type="entry name" value="Mtu_PIN_fam"/>
    <property type="match status" value="1"/>
</dbReference>
<comment type="cofactor">
    <cofactor evidence="5">
        <name>Mg(2+)</name>
        <dbReference type="ChEBI" id="CHEBI:18420"/>
    </cofactor>
</comment>
<feature type="domain" description="PIN" evidence="6">
    <location>
        <begin position="2"/>
        <end position="133"/>
    </location>
</feature>
<evidence type="ECO:0000259" key="6">
    <source>
        <dbReference type="Pfam" id="PF01850"/>
    </source>
</evidence>
<evidence type="ECO:0000313" key="8">
    <source>
        <dbReference type="Proteomes" id="UP000031561"/>
    </source>
</evidence>
<keyword evidence="8" id="KW-1185">Reference proteome</keyword>
<keyword evidence="4 5" id="KW-0378">Hydrolase</keyword>
<sequence length="149" mass="16653">MIAVDTNILVYAHRADSEWHQPADRCLTGLAESGNPWAIPWPCLHEFLAIATHPRIYDPPTPLNDAIEQVNCWLEVPTLVLLSESAGYWESLEPLLSKGRILGPKVHDARIAALCQQHGVTELWTADRDFNRFSSIHAINPLVNAKPES</sequence>
<comment type="function">
    <text evidence="5">Toxic component of a toxin-antitoxin (TA) system. An RNase.</text>
</comment>
<keyword evidence="5" id="KW-0800">Toxin</keyword>
<dbReference type="SUPFAM" id="SSF88723">
    <property type="entry name" value="PIN domain-like"/>
    <property type="match status" value="1"/>
</dbReference>
<evidence type="ECO:0000256" key="3">
    <source>
        <dbReference type="ARBA" id="ARBA00022723"/>
    </source>
</evidence>
<comment type="similarity">
    <text evidence="5">Belongs to the PINc/VapC protein family.</text>
</comment>
<keyword evidence="3 5" id="KW-0479">Metal-binding</keyword>
<feature type="binding site" evidence="5">
    <location>
        <position position="108"/>
    </location>
    <ligand>
        <name>Mg(2+)</name>
        <dbReference type="ChEBI" id="CHEBI:18420"/>
    </ligand>
</feature>
<dbReference type="EC" id="3.1.-.-" evidence="5"/>
<dbReference type="GO" id="GO:0045926">
    <property type="term" value="P:negative regulation of growth"/>
    <property type="evidence" value="ECO:0007669"/>
    <property type="project" value="UniProtKB-ARBA"/>
</dbReference>
<dbReference type="InterPro" id="IPR002716">
    <property type="entry name" value="PIN_dom"/>
</dbReference>
<dbReference type="InterPro" id="IPR022907">
    <property type="entry name" value="VapC_family"/>
</dbReference>
<dbReference type="Pfam" id="PF01850">
    <property type="entry name" value="PIN"/>
    <property type="match status" value="1"/>
</dbReference>
<dbReference type="AlphaFoldDB" id="A0ABD4T1E1"/>
<dbReference type="Gene3D" id="3.40.50.1010">
    <property type="entry name" value="5'-nuclease"/>
    <property type="match status" value="1"/>
</dbReference>
<dbReference type="RefSeq" id="WP_166281121.1">
    <property type="nucleotide sequence ID" value="NZ_JTHE03000039.1"/>
</dbReference>
<dbReference type="GO" id="GO:0000287">
    <property type="term" value="F:magnesium ion binding"/>
    <property type="evidence" value="ECO:0007669"/>
    <property type="project" value="UniProtKB-UniRule"/>
</dbReference>
<keyword evidence="1 5" id="KW-1277">Toxin-antitoxin system</keyword>
<dbReference type="InterPro" id="IPR006226">
    <property type="entry name" value="Mtu_PIN"/>
</dbReference>
<keyword evidence="5" id="KW-0460">Magnesium</keyword>
<evidence type="ECO:0000256" key="4">
    <source>
        <dbReference type="ARBA" id="ARBA00022801"/>
    </source>
</evidence>
<evidence type="ECO:0000313" key="7">
    <source>
        <dbReference type="EMBL" id="MCM1982402.1"/>
    </source>
</evidence>
<organism evidence="7 8">
    <name type="scientific">Lyngbya confervoides BDU141951</name>
    <dbReference type="NCBI Taxonomy" id="1574623"/>
    <lineage>
        <taxon>Bacteria</taxon>
        <taxon>Bacillati</taxon>
        <taxon>Cyanobacteriota</taxon>
        <taxon>Cyanophyceae</taxon>
        <taxon>Oscillatoriophycideae</taxon>
        <taxon>Oscillatoriales</taxon>
        <taxon>Microcoleaceae</taxon>
        <taxon>Lyngbya</taxon>
    </lineage>
</organism>
<dbReference type="EMBL" id="JTHE03000039">
    <property type="protein sequence ID" value="MCM1982402.1"/>
    <property type="molecule type" value="Genomic_DNA"/>
</dbReference>
<evidence type="ECO:0000256" key="2">
    <source>
        <dbReference type="ARBA" id="ARBA00022722"/>
    </source>
</evidence>
<dbReference type="GO" id="GO:0090729">
    <property type="term" value="F:toxin activity"/>
    <property type="evidence" value="ECO:0007669"/>
    <property type="project" value="UniProtKB-KW"/>
</dbReference>
<proteinExistence type="inferred from homology"/>
<keyword evidence="2 5" id="KW-0540">Nuclease</keyword>
<dbReference type="InterPro" id="IPR029060">
    <property type="entry name" value="PIN-like_dom_sf"/>
</dbReference>